<feature type="compositionally biased region" description="Polar residues" evidence="1">
    <location>
        <begin position="10"/>
        <end position="21"/>
    </location>
</feature>
<organism evidence="2 3">
    <name type="scientific">Enterococcus dongliensis</name>
    <dbReference type="NCBI Taxonomy" id="2559925"/>
    <lineage>
        <taxon>Bacteria</taxon>
        <taxon>Bacillati</taxon>
        <taxon>Bacillota</taxon>
        <taxon>Bacilli</taxon>
        <taxon>Lactobacillales</taxon>
        <taxon>Enterococcaceae</taxon>
        <taxon>Enterococcus</taxon>
    </lineage>
</organism>
<accession>A0AAW8TM15</accession>
<evidence type="ECO:0000313" key="2">
    <source>
        <dbReference type="EMBL" id="MDT2638127.1"/>
    </source>
</evidence>
<name>A0AAW8TM15_9ENTE</name>
<proteinExistence type="predicted"/>
<evidence type="ECO:0000313" key="3">
    <source>
        <dbReference type="Proteomes" id="UP001245561"/>
    </source>
</evidence>
<gene>
    <name evidence="2" type="ORF">P7D36_11550</name>
</gene>
<dbReference type="AlphaFoldDB" id="A0AAW8TM15"/>
<reference evidence="2" key="1">
    <citation type="submission" date="2023-03" db="EMBL/GenBank/DDBJ databases">
        <authorList>
            <person name="Shen W."/>
            <person name="Cai J."/>
        </authorList>
    </citation>
    <scope>NUCLEOTIDE SEQUENCE</scope>
    <source>
        <strain evidence="2">P55-2</strain>
    </source>
</reference>
<dbReference type="Proteomes" id="UP001245561">
    <property type="component" value="Unassembled WGS sequence"/>
</dbReference>
<dbReference type="EMBL" id="JARPYT010000019">
    <property type="protein sequence ID" value="MDT2638127.1"/>
    <property type="molecule type" value="Genomic_DNA"/>
</dbReference>
<dbReference type="RefSeq" id="WP_311800610.1">
    <property type="nucleotide sequence ID" value="NZ_JARPYS010000042.1"/>
</dbReference>
<feature type="region of interest" description="Disordered" evidence="1">
    <location>
        <begin position="1"/>
        <end position="21"/>
    </location>
</feature>
<protein>
    <submittedName>
        <fullName evidence="2">Uncharacterized protein</fullName>
    </submittedName>
</protein>
<comment type="caution">
    <text evidence="2">The sequence shown here is derived from an EMBL/GenBank/DDBJ whole genome shotgun (WGS) entry which is preliminary data.</text>
</comment>
<evidence type="ECO:0000256" key="1">
    <source>
        <dbReference type="SAM" id="MobiDB-lite"/>
    </source>
</evidence>
<sequence>MGLLDRWRKQQNSTNELHENSSSMYKQILEQVTSNEQEILQFLEFSSG</sequence>